<organism evidence="2 3">
    <name type="scientific">Paraburkholderia steynii</name>
    <dbReference type="NCBI Taxonomy" id="1245441"/>
    <lineage>
        <taxon>Bacteria</taxon>
        <taxon>Pseudomonadati</taxon>
        <taxon>Pseudomonadota</taxon>
        <taxon>Betaproteobacteria</taxon>
        <taxon>Burkholderiales</taxon>
        <taxon>Burkholderiaceae</taxon>
        <taxon>Paraburkholderia</taxon>
    </lineage>
</organism>
<gene>
    <name evidence="2" type="ORF">BZM27_24465</name>
</gene>
<feature type="chain" id="PRO_5020894680" evidence="1">
    <location>
        <begin position="23"/>
        <end position="89"/>
    </location>
</feature>
<accession>A0A4R0X8X9</accession>
<name>A0A4R0X8X9_9BURK</name>
<dbReference type="EMBL" id="MWML01000095">
    <property type="protein sequence ID" value="TCG06713.1"/>
    <property type="molecule type" value="Genomic_DNA"/>
</dbReference>
<evidence type="ECO:0000256" key="1">
    <source>
        <dbReference type="SAM" id="SignalP"/>
    </source>
</evidence>
<evidence type="ECO:0000313" key="2">
    <source>
        <dbReference type="EMBL" id="TCG06713.1"/>
    </source>
</evidence>
<sequence>MKSTIAVLITAALGLVSLGVGAQENPGAGTSATAEHPDEIVKMHQQVAAANREYNREVAAAKKVYDHKKAEAKKKRDAAISVAHHGAGE</sequence>
<keyword evidence="3" id="KW-1185">Reference proteome</keyword>
<comment type="caution">
    <text evidence="2">The sequence shown here is derived from an EMBL/GenBank/DDBJ whole genome shotgun (WGS) entry which is preliminary data.</text>
</comment>
<keyword evidence="1" id="KW-0732">Signal</keyword>
<evidence type="ECO:0000313" key="3">
    <source>
        <dbReference type="Proteomes" id="UP000294200"/>
    </source>
</evidence>
<reference evidence="2 3" key="1">
    <citation type="submission" date="2017-02" db="EMBL/GenBank/DDBJ databases">
        <title>Paraburkholderia sophoroidis sp. nov. and Paraburkholderia steynii sp. nov. rhizobial symbionts of the fynbos legume Hypocalyptus sophoroides.</title>
        <authorList>
            <person name="Steenkamp E.T."/>
            <person name="Beukes C.W."/>
            <person name="Van Zyl E."/>
            <person name="Avontuur J."/>
            <person name="Chan W.Y."/>
            <person name="Hassen A."/>
            <person name="Palmer M."/>
            <person name="Mthombeni L."/>
            <person name="Phalane F."/>
            <person name="Sereme K."/>
            <person name="Venter S.N."/>
        </authorList>
    </citation>
    <scope>NUCLEOTIDE SEQUENCE [LARGE SCALE GENOMIC DNA]</scope>
    <source>
        <strain evidence="2 3">HC1.1ba</strain>
    </source>
</reference>
<dbReference type="Proteomes" id="UP000294200">
    <property type="component" value="Unassembled WGS sequence"/>
</dbReference>
<feature type="signal peptide" evidence="1">
    <location>
        <begin position="1"/>
        <end position="22"/>
    </location>
</feature>
<dbReference type="AlphaFoldDB" id="A0A4R0X8X9"/>
<proteinExistence type="predicted"/>
<protein>
    <submittedName>
        <fullName evidence="2">Uncharacterized protein</fullName>
    </submittedName>
</protein>